<evidence type="ECO:0008006" key="8">
    <source>
        <dbReference type="Google" id="ProtNLM"/>
    </source>
</evidence>
<dbReference type="CDD" id="cd01948">
    <property type="entry name" value="EAL"/>
    <property type="match status" value="1"/>
</dbReference>
<feature type="domain" description="PAS" evidence="2">
    <location>
        <begin position="404"/>
        <end position="460"/>
    </location>
</feature>
<name>A0ABQ3GB71_9BURK</name>
<dbReference type="PROSITE" id="PS50887">
    <property type="entry name" value="GGDEF"/>
    <property type="match status" value="1"/>
</dbReference>
<dbReference type="Pfam" id="PF00563">
    <property type="entry name" value="EAL"/>
    <property type="match status" value="1"/>
</dbReference>
<feature type="transmembrane region" description="Helical" evidence="1">
    <location>
        <begin position="55"/>
        <end position="76"/>
    </location>
</feature>
<feature type="domain" description="GGDEF" evidence="5">
    <location>
        <begin position="560"/>
        <end position="698"/>
    </location>
</feature>
<dbReference type="PROSITE" id="PS50883">
    <property type="entry name" value="EAL"/>
    <property type="match status" value="1"/>
</dbReference>
<evidence type="ECO:0000259" key="2">
    <source>
        <dbReference type="PROSITE" id="PS50112"/>
    </source>
</evidence>
<dbReference type="Gene3D" id="3.30.70.270">
    <property type="match status" value="1"/>
</dbReference>
<dbReference type="SUPFAM" id="SSF55073">
    <property type="entry name" value="Nucleotide cyclase"/>
    <property type="match status" value="1"/>
</dbReference>
<reference evidence="7" key="1">
    <citation type="journal article" date="2019" name="Int. J. Syst. Evol. Microbiol.">
        <title>The Global Catalogue of Microorganisms (GCM) 10K type strain sequencing project: providing services to taxonomists for standard genome sequencing and annotation.</title>
        <authorList>
            <consortium name="The Broad Institute Genomics Platform"/>
            <consortium name="The Broad Institute Genome Sequencing Center for Infectious Disease"/>
            <person name="Wu L."/>
            <person name="Ma J."/>
        </authorList>
    </citation>
    <scope>NUCLEOTIDE SEQUENCE [LARGE SCALE GENOMIC DNA]</scope>
    <source>
        <strain evidence="7">KCTC 23314</strain>
    </source>
</reference>
<dbReference type="NCBIfam" id="TIGR00229">
    <property type="entry name" value="sensory_box"/>
    <property type="match status" value="2"/>
</dbReference>
<dbReference type="Pfam" id="PF13426">
    <property type="entry name" value="PAS_9"/>
    <property type="match status" value="1"/>
</dbReference>
<evidence type="ECO:0000259" key="4">
    <source>
        <dbReference type="PROSITE" id="PS50883"/>
    </source>
</evidence>
<dbReference type="PANTHER" id="PTHR44757:SF2">
    <property type="entry name" value="BIOFILM ARCHITECTURE MAINTENANCE PROTEIN MBAA"/>
    <property type="match status" value="1"/>
</dbReference>
<feature type="domain" description="PAC" evidence="3">
    <location>
        <begin position="476"/>
        <end position="528"/>
    </location>
</feature>
<keyword evidence="1" id="KW-1133">Transmembrane helix</keyword>
<gene>
    <name evidence="6" type="ORF">GCM10007320_54220</name>
</gene>
<organism evidence="6 7">
    <name type="scientific">Pseudorhodoferax aquiterrae</name>
    <dbReference type="NCBI Taxonomy" id="747304"/>
    <lineage>
        <taxon>Bacteria</taxon>
        <taxon>Pseudomonadati</taxon>
        <taxon>Pseudomonadota</taxon>
        <taxon>Betaproteobacteria</taxon>
        <taxon>Burkholderiales</taxon>
        <taxon>Comamonadaceae</taxon>
    </lineage>
</organism>
<dbReference type="Gene3D" id="3.30.450.20">
    <property type="entry name" value="PAS domain"/>
    <property type="match status" value="2"/>
</dbReference>
<dbReference type="Pfam" id="PF17159">
    <property type="entry name" value="MASE3"/>
    <property type="match status" value="1"/>
</dbReference>
<evidence type="ECO:0000259" key="5">
    <source>
        <dbReference type="PROSITE" id="PS50887"/>
    </source>
</evidence>
<dbReference type="SUPFAM" id="SSF55785">
    <property type="entry name" value="PYP-like sensor domain (PAS domain)"/>
    <property type="match status" value="2"/>
</dbReference>
<keyword evidence="1" id="KW-0812">Transmembrane</keyword>
<accession>A0ABQ3GB71</accession>
<evidence type="ECO:0000259" key="3">
    <source>
        <dbReference type="PROSITE" id="PS50113"/>
    </source>
</evidence>
<feature type="transmembrane region" description="Helical" evidence="1">
    <location>
        <begin position="181"/>
        <end position="198"/>
    </location>
</feature>
<dbReference type="CDD" id="cd00130">
    <property type="entry name" value="PAS"/>
    <property type="match status" value="2"/>
</dbReference>
<dbReference type="PROSITE" id="PS50112">
    <property type="entry name" value="PAS"/>
    <property type="match status" value="2"/>
</dbReference>
<dbReference type="InterPro" id="IPR001633">
    <property type="entry name" value="EAL_dom"/>
</dbReference>
<feature type="domain" description="EAL" evidence="4">
    <location>
        <begin position="707"/>
        <end position="961"/>
    </location>
</feature>
<dbReference type="RefSeq" id="WP_189690000.1">
    <property type="nucleotide sequence ID" value="NZ_BMYK01000026.1"/>
</dbReference>
<evidence type="ECO:0000313" key="6">
    <source>
        <dbReference type="EMBL" id="GHC98472.1"/>
    </source>
</evidence>
<dbReference type="SUPFAM" id="SSF141868">
    <property type="entry name" value="EAL domain-like"/>
    <property type="match status" value="1"/>
</dbReference>
<keyword evidence="7" id="KW-1185">Reference proteome</keyword>
<sequence length="966" mass="107017">MKTEERSRLEVPVDLRSAQRKVLFLAVMSAMVAALVLATPNALLGSDKAAEVAHFIAEMAAFAVATHVIATAWCGLSPSVCRVANALILCFGVIAGLDLLHAMTHEAGHHPMLALNESTADFYWIAGRLFQLAVVAVLLTHLSLPWQQTWWALGAFVILCIIAFIGLRMGTEQLSANAAEAGAAGLAMANLVASFAFYARLRARKDDSELWLALSTFFAAASQLIFGLYGSRSVQAEFMVDVFRLGSYACLTRALYLAGVRGPIRRLVLAENLLKERESELNTIVENIPAGLCRLDANLKLRYANRNFRKIMRILHRHLPGTPFDAFVQPEDAPVLKDHFQHALAGARVEFDFSTSLAGAEPRYRHVVLAPTSREGVINGVLAIISDVSERENAIRQAADAAHETLELKSALDAHAIVAVTDARGVITRVNDKFVAISKYPREELIGKTHRIINSGHHPKGFFADMWKVISSGEVWNGEICNRAKDGTRYWVQTTIVPLINEKGVPEQYIAIRADITKRKEAEAEAQRMALHDALTGLPNRRLMGDRLQHAIDAAHRERSFGALLMLDMDNFKDVNDSFGHAAGDQLLRQIASRITECVRKTDTVARLGGDEFVVILEKLADTQAQATANTLDIGTKILEALRQPYTLSAQTVNTSASIGVVLVRGDDDCPDEMVKQADMALYEAKDEGRNRIVFFDPKLQSEINSRAELLRELRWADERGELRLFYQPVVNANLDIIGVEGLIRWQQHRLGLVSPADFIPLAEQSNLIIAIGEWVLKEACRQLREWEGDELRKHWTLAVNVSAKQFHDENFVSSVIRILEATEAPAGKLRLELTESMMHVNVDRTIVKMQTLKTLGVLFALDDFGTGYSSLSYLKRLPLDHLKIDKSFVNDLETDSNDVAITRTVLSLAENMGLSVIAEGVETAEQLRLLRSYGCQAFQGYYFSKPVPKEQLAISVGRTSDLISS</sequence>
<dbReference type="InterPro" id="IPR052155">
    <property type="entry name" value="Biofilm_reg_signaling"/>
</dbReference>
<dbReference type="PROSITE" id="PS50113">
    <property type="entry name" value="PAC"/>
    <property type="match status" value="1"/>
</dbReference>
<dbReference type="CDD" id="cd01949">
    <property type="entry name" value="GGDEF"/>
    <property type="match status" value="1"/>
</dbReference>
<dbReference type="InterPro" id="IPR043128">
    <property type="entry name" value="Rev_trsase/Diguanyl_cyclase"/>
</dbReference>
<dbReference type="Proteomes" id="UP000626210">
    <property type="component" value="Unassembled WGS sequence"/>
</dbReference>
<evidence type="ECO:0000313" key="7">
    <source>
        <dbReference type="Proteomes" id="UP000626210"/>
    </source>
</evidence>
<feature type="transmembrane region" description="Helical" evidence="1">
    <location>
        <begin position="122"/>
        <end position="142"/>
    </location>
</feature>
<dbReference type="EMBL" id="BMYK01000026">
    <property type="protein sequence ID" value="GHC98472.1"/>
    <property type="molecule type" value="Genomic_DNA"/>
</dbReference>
<feature type="transmembrane region" description="Helical" evidence="1">
    <location>
        <begin position="149"/>
        <end position="169"/>
    </location>
</feature>
<dbReference type="InterPro" id="IPR029787">
    <property type="entry name" value="Nucleotide_cyclase"/>
</dbReference>
<feature type="transmembrane region" description="Helical" evidence="1">
    <location>
        <begin position="210"/>
        <end position="229"/>
    </location>
</feature>
<proteinExistence type="predicted"/>
<dbReference type="Pfam" id="PF00990">
    <property type="entry name" value="GGDEF"/>
    <property type="match status" value="1"/>
</dbReference>
<feature type="transmembrane region" description="Helical" evidence="1">
    <location>
        <begin position="83"/>
        <end position="102"/>
    </location>
</feature>
<dbReference type="PANTHER" id="PTHR44757">
    <property type="entry name" value="DIGUANYLATE CYCLASE DGCP"/>
    <property type="match status" value="1"/>
</dbReference>
<dbReference type="InterPro" id="IPR035965">
    <property type="entry name" value="PAS-like_dom_sf"/>
</dbReference>
<dbReference type="InterPro" id="IPR000160">
    <property type="entry name" value="GGDEF_dom"/>
</dbReference>
<dbReference type="NCBIfam" id="TIGR00254">
    <property type="entry name" value="GGDEF"/>
    <property type="match status" value="1"/>
</dbReference>
<keyword evidence="1" id="KW-0472">Membrane</keyword>
<dbReference type="SMART" id="SM00052">
    <property type="entry name" value="EAL"/>
    <property type="match status" value="1"/>
</dbReference>
<feature type="transmembrane region" description="Helical" evidence="1">
    <location>
        <begin position="21"/>
        <end position="43"/>
    </location>
</feature>
<dbReference type="Pfam" id="PF08448">
    <property type="entry name" value="PAS_4"/>
    <property type="match status" value="1"/>
</dbReference>
<dbReference type="InterPro" id="IPR001610">
    <property type="entry name" value="PAC"/>
</dbReference>
<feature type="domain" description="PAS" evidence="2">
    <location>
        <begin position="277"/>
        <end position="347"/>
    </location>
</feature>
<dbReference type="SMART" id="SM00091">
    <property type="entry name" value="PAS"/>
    <property type="match status" value="2"/>
</dbReference>
<dbReference type="Gene3D" id="3.20.20.450">
    <property type="entry name" value="EAL domain"/>
    <property type="match status" value="1"/>
</dbReference>
<dbReference type="SMART" id="SM00086">
    <property type="entry name" value="PAC"/>
    <property type="match status" value="2"/>
</dbReference>
<dbReference type="InterPro" id="IPR035919">
    <property type="entry name" value="EAL_sf"/>
</dbReference>
<dbReference type="SMART" id="SM00267">
    <property type="entry name" value="GGDEF"/>
    <property type="match status" value="1"/>
</dbReference>
<evidence type="ECO:0000256" key="1">
    <source>
        <dbReference type="SAM" id="Phobius"/>
    </source>
</evidence>
<dbReference type="InterPro" id="IPR000014">
    <property type="entry name" value="PAS"/>
</dbReference>
<dbReference type="InterPro" id="IPR000700">
    <property type="entry name" value="PAS-assoc_C"/>
</dbReference>
<dbReference type="InterPro" id="IPR033425">
    <property type="entry name" value="MASE3"/>
</dbReference>
<protein>
    <recommendedName>
        <fullName evidence="8">EAL domain-containing protein</fullName>
    </recommendedName>
</protein>
<comment type="caution">
    <text evidence="6">The sequence shown here is derived from an EMBL/GenBank/DDBJ whole genome shotgun (WGS) entry which is preliminary data.</text>
</comment>
<dbReference type="InterPro" id="IPR013656">
    <property type="entry name" value="PAS_4"/>
</dbReference>